<dbReference type="PROSITE" id="PS50206">
    <property type="entry name" value="RHODANESE_3"/>
    <property type="match status" value="1"/>
</dbReference>
<comment type="caution">
    <text evidence="4">The sequence shown here is derived from an EMBL/GenBank/DDBJ whole genome shotgun (WGS) entry which is preliminary data.</text>
</comment>
<gene>
    <name evidence="1" type="primary">trhO</name>
    <name evidence="4" type="ORF">GE300_02710</name>
</gene>
<comment type="function">
    <text evidence="1">Catalyzes oxygen-dependent 5-hydroxyuridine (ho5U) modification at position 34 in tRNAs.</text>
</comment>
<dbReference type="EMBL" id="WIND01000001">
    <property type="protein sequence ID" value="MSU88529.1"/>
    <property type="molecule type" value="Genomic_DNA"/>
</dbReference>
<name>A0A6L5YX51_9RHOB</name>
<dbReference type="InterPro" id="IPR020936">
    <property type="entry name" value="TrhO"/>
</dbReference>
<dbReference type="Pfam" id="PF17773">
    <property type="entry name" value="UPF0176_N"/>
    <property type="match status" value="1"/>
</dbReference>
<dbReference type="SMART" id="SM00450">
    <property type="entry name" value="RHOD"/>
    <property type="match status" value="1"/>
</dbReference>
<keyword evidence="4" id="KW-0808">Transferase</keyword>
<dbReference type="Gene3D" id="3.40.250.10">
    <property type="entry name" value="Rhodanese-like domain"/>
    <property type="match status" value="1"/>
</dbReference>
<reference evidence="4 5" key="1">
    <citation type="submission" date="2019-10" db="EMBL/GenBank/DDBJ databases">
        <title>Cognatihalovulum marinum gen. nov. sp. nov., a new member of the family Rhodobacteraceae isolated from deep seawater of the Northwest Indian Ocean.</title>
        <authorList>
            <person name="Ruan C."/>
            <person name="Wang J."/>
            <person name="Zheng X."/>
            <person name="Song L."/>
            <person name="Zhu Y."/>
            <person name="Huang Y."/>
            <person name="Lu Z."/>
            <person name="Du W."/>
            <person name="Huang L."/>
            <person name="Dai X."/>
        </authorList>
    </citation>
    <scope>NUCLEOTIDE SEQUENCE [LARGE SCALE GENOMIC DNA]</scope>
    <source>
        <strain evidence="4 5">2CG4</strain>
    </source>
</reference>
<dbReference type="Proteomes" id="UP000474957">
    <property type="component" value="Unassembled WGS sequence"/>
</dbReference>
<dbReference type="InterPro" id="IPR036873">
    <property type="entry name" value="Rhodanese-like_dom_sf"/>
</dbReference>
<comment type="similarity">
    <text evidence="1">Belongs to the TrhO family.</text>
</comment>
<feature type="domain" description="Rhodanese" evidence="3">
    <location>
        <begin position="121"/>
        <end position="215"/>
    </location>
</feature>
<dbReference type="Gene3D" id="3.30.70.100">
    <property type="match status" value="1"/>
</dbReference>
<keyword evidence="1" id="KW-0819">tRNA processing</keyword>
<evidence type="ECO:0000313" key="4">
    <source>
        <dbReference type="EMBL" id="MSU88529.1"/>
    </source>
</evidence>
<evidence type="ECO:0000256" key="1">
    <source>
        <dbReference type="HAMAP-Rule" id="MF_00469"/>
    </source>
</evidence>
<organism evidence="4 5">
    <name type="scientific">Halovulum marinum</name>
    <dbReference type="NCBI Taxonomy" id="2662447"/>
    <lineage>
        <taxon>Bacteria</taxon>
        <taxon>Pseudomonadati</taxon>
        <taxon>Pseudomonadota</taxon>
        <taxon>Alphaproteobacteria</taxon>
        <taxon>Rhodobacterales</taxon>
        <taxon>Paracoccaceae</taxon>
        <taxon>Halovulum</taxon>
    </lineage>
</organism>
<dbReference type="PANTHER" id="PTHR43268">
    <property type="entry name" value="THIOSULFATE SULFURTRANSFERASE/RHODANESE-LIKE DOMAIN-CONTAINING PROTEIN 2"/>
    <property type="match status" value="1"/>
</dbReference>
<dbReference type="RefSeq" id="WP_154444573.1">
    <property type="nucleotide sequence ID" value="NZ_WIND01000001.1"/>
</dbReference>
<proteinExistence type="inferred from homology"/>
<dbReference type="HAMAP" id="MF_00469">
    <property type="entry name" value="TrhO"/>
    <property type="match status" value="1"/>
</dbReference>
<dbReference type="EC" id="1.14.-.-" evidence="1"/>
<keyword evidence="5" id="KW-1185">Reference proteome</keyword>
<dbReference type="NCBIfam" id="NF001136">
    <property type="entry name" value="PRK00142.1-4"/>
    <property type="match status" value="1"/>
</dbReference>
<dbReference type="GO" id="GO:0016705">
    <property type="term" value="F:oxidoreductase activity, acting on paired donors, with incorporation or reduction of molecular oxygen"/>
    <property type="evidence" value="ECO:0007669"/>
    <property type="project" value="UniProtKB-UniRule"/>
</dbReference>
<evidence type="ECO:0000259" key="3">
    <source>
        <dbReference type="PROSITE" id="PS50206"/>
    </source>
</evidence>
<evidence type="ECO:0000256" key="2">
    <source>
        <dbReference type="SAM" id="MobiDB-lite"/>
    </source>
</evidence>
<dbReference type="PANTHER" id="PTHR43268:SF3">
    <property type="entry name" value="RHODANESE-LIKE DOMAIN-CONTAINING PROTEIN 7-RELATED"/>
    <property type="match status" value="1"/>
</dbReference>
<feature type="region of interest" description="Disordered" evidence="2">
    <location>
        <begin position="281"/>
        <end position="300"/>
    </location>
</feature>
<keyword evidence="1" id="KW-0560">Oxidoreductase</keyword>
<protein>
    <recommendedName>
        <fullName evidence="1">tRNA uridine(34) hydroxylase</fullName>
        <ecNumber evidence="1">1.14.-.-</ecNumber>
    </recommendedName>
    <alternativeName>
        <fullName evidence="1">tRNA hydroxylation protein O</fullName>
    </alternativeName>
</protein>
<evidence type="ECO:0000313" key="5">
    <source>
        <dbReference type="Proteomes" id="UP000474957"/>
    </source>
</evidence>
<dbReference type="GO" id="GO:0006400">
    <property type="term" value="P:tRNA modification"/>
    <property type="evidence" value="ECO:0007669"/>
    <property type="project" value="UniProtKB-UniRule"/>
</dbReference>
<dbReference type="AlphaFoldDB" id="A0A6L5YX51"/>
<dbReference type="InterPro" id="IPR040503">
    <property type="entry name" value="TRHO_N"/>
</dbReference>
<sequence length="300" mass="32731">MQTVAALYRFARFDDPAALAGPLRAVCAAGGVRGTLILATEGINGTIAGPERGVADVVAHIRTLPGCADLAPKYSTAAEPPFGRLKVRLKSEIVTMGLPDADPRRDVGTYVAPRDWNALISAPDVAVIDTRNDYEVAIGSFAGAVDPETRSFRDFPGWWRANAARFAGKRIAMFCTGGIRCEKATGFLKAEGVGQVYHLDGGILKYLEDVPPDDSLWQGACFVFDDRVSVTHGLREGPHALCHGCRRPLAPEDLQRPEFERGVACHRCRHERTDEDRARFRERQRQVDLAARRPGAVNPA</sequence>
<dbReference type="InterPro" id="IPR001763">
    <property type="entry name" value="Rhodanese-like_dom"/>
</dbReference>
<dbReference type="SUPFAM" id="SSF52821">
    <property type="entry name" value="Rhodanese/Cell cycle control phosphatase"/>
    <property type="match status" value="1"/>
</dbReference>
<dbReference type="CDD" id="cd01518">
    <property type="entry name" value="RHOD_YceA"/>
    <property type="match status" value="1"/>
</dbReference>
<comment type="catalytic activity">
    <reaction evidence="1">
        <text>uridine(34) in tRNA + AH2 + O2 = 5-hydroxyuridine(34) in tRNA + A + H2O</text>
        <dbReference type="Rhea" id="RHEA:64224"/>
        <dbReference type="Rhea" id="RHEA-COMP:11727"/>
        <dbReference type="Rhea" id="RHEA-COMP:13381"/>
        <dbReference type="ChEBI" id="CHEBI:13193"/>
        <dbReference type="ChEBI" id="CHEBI:15377"/>
        <dbReference type="ChEBI" id="CHEBI:15379"/>
        <dbReference type="ChEBI" id="CHEBI:17499"/>
        <dbReference type="ChEBI" id="CHEBI:65315"/>
        <dbReference type="ChEBI" id="CHEBI:136877"/>
    </reaction>
</comment>
<accession>A0A6L5YX51</accession>
<dbReference type="GO" id="GO:0016740">
    <property type="term" value="F:transferase activity"/>
    <property type="evidence" value="ECO:0007669"/>
    <property type="project" value="UniProtKB-KW"/>
</dbReference>
<dbReference type="Pfam" id="PF00581">
    <property type="entry name" value="Rhodanese"/>
    <property type="match status" value="1"/>
</dbReference>